<evidence type="ECO:0000256" key="6">
    <source>
        <dbReference type="SAM" id="Phobius"/>
    </source>
</evidence>
<name>A0ABP3TZM1_9CLOT</name>
<reference evidence="9" key="1">
    <citation type="journal article" date="2019" name="Int. J. Syst. Evol. Microbiol.">
        <title>The Global Catalogue of Microorganisms (GCM) 10K type strain sequencing project: providing services to taxonomists for standard genome sequencing and annotation.</title>
        <authorList>
            <consortium name="The Broad Institute Genomics Platform"/>
            <consortium name="The Broad Institute Genome Sequencing Center for Infectious Disease"/>
            <person name="Wu L."/>
            <person name="Ma J."/>
        </authorList>
    </citation>
    <scope>NUCLEOTIDE SEQUENCE [LARGE SCALE GENOMIC DNA]</scope>
    <source>
        <strain evidence="9">JCM 1405</strain>
    </source>
</reference>
<dbReference type="InterPro" id="IPR004633">
    <property type="entry name" value="NaPi_cotrn-rel/YqeW-like"/>
</dbReference>
<feature type="transmembrane region" description="Helical" evidence="6">
    <location>
        <begin position="107"/>
        <end position="124"/>
    </location>
</feature>
<keyword evidence="2" id="KW-1003">Cell membrane</keyword>
<dbReference type="NCBIfam" id="NF037997">
    <property type="entry name" value="Na_Pi_symport"/>
    <property type="match status" value="1"/>
</dbReference>
<evidence type="ECO:0000256" key="2">
    <source>
        <dbReference type="ARBA" id="ARBA00022475"/>
    </source>
</evidence>
<keyword evidence="3 6" id="KW-0812">Transmembrane</keyword>
<keyword evidence="9" id="KW-1185">Reference proteome</keyword>
<dbReference type="Gene3D" id="1.20.58.220">
    <property type="entry name" value="Phosphate transport system protein phou homolog 2, domain 2"/>
    <property type="match status" value="1"/>
</dbReference>
<dbReference type="PANTHER" id="PTHR10010:SF46">
    <property type="entry name" value="SODIUM-DEPENDENT PHOSPHATE TRANSPORT PROTEIN 2B"/>
    <property type="match status" value="1"/>
</dbReference>
<feature type="transmembrane region" description="Helical" evidence="6">
    <location>
        <begin position="82"/>
        <end position="101"/>
    </location>
</feature>
<dbReference type="InterPro" id="IPR038078">
    <property type="entry name" value="PhoU-like_sf"/>
</dbReference>
<feature type="transmembrane region" description="Helical" evidence="6">
    <location>
        <begin position="166"/>
        <end position="188"/>
    </location>
</feature>
<feature type="transmembrane region" description="Helical" evidence="6">
    <location>
        <begin position="51"/>
        <end position="75"/>
    </location>
</feature>
<organism evidence="8 9">
    <name type="scientific">Clostridium malenominatum</name>
    <dbReference type="NCBI Taxonomy" id="1539"/>
    <lineage>
        <taxon>Bacteria</taxon>
        <taxon>Bacillati</taxon>
        <taxon>Bacillota</taxon>
        <taxon>Clostridia</taxon>
        <taxon>Eubacteriales</taxon>
        <taxon>Clostridiaceae</taxon>
        <taxon>Clostridium</taxon>
    </lineage>
</organism>
<accession>A0ABP3TZM1</accession>
<feature type="domain" description="PhoU" evidence="7">
    <location>
        <begin position="343"/>
        <end position="427"/>
    </location>
</feature>
<dbReference type="SUPFAM" id="SSF109755">
    <property type="entry name" value="PhoU-like"/>
    <property type="match status" value="1"/>
</dbReference>
<keyword evidence="4 6" id="KW-1133">Transmembrane helix</keyword>
<evidence type="ECO:0000256" key="5">
    <source>
        <dbReference type="ARBA" id="ARBA00023136"/>
    </source>
</evidence>
<evidence type="ECO:0000259" key="7">
    <source>
        <dbReference type="Pfam" id="PF01895"/>
    </source>
</evidence>
<evidence type="ECO:0000313" key="9">
    <source>
        <dbReference type="Proteomes" id="UP001500339"/>
    </source>
</evidence>
<comment type="caution">
    <text evidence="8">The sequence shown here is derived from an EMBL/GenBank/DDBJ whole genome shotgun (WGS) entry which is preliminary data.</text>
</comment>
<evidence type="ECO:0000256" key="1">
    <source>
        <dbReference type="ARBA" id="ARBA00004651"/>
    </source>
</evidence>
<dbReference type="Pfam" id="PF01895">
    <property type="entry name" value="PhoU"/>
    <property type="match status" value="2"/>
</dbReference>
<dbReference type="NCBIfam" id="TIGR00704">
    <property type="entry name" value="NaPi_cotrn_rel"/>
    <property type="match status" value="1"/>
</dbReference>
<sequence length="555" mass="59815">MNTSQMLIGLFGGLGLFLYGMKLMGDGLENAAGDRLKGFFEKVVSNPYKGILIGTIVTAIIQSSSATTVMVIGFVNAGLMNLYQAAGVIMGANIGTTVTGQLVALDLAAIAPVFVGIGALIVLFSKGDKRREIGNIILGFGILFIGMQSMSGAMKPLAKSEGFVSLIATLSFNPILGVLVGLVLTAIIQSSSATMAILITLANTGLIPLVVALPVLFGNNIGTCATALLSSIGTNKNARKAALIHMIFNLVGTVIFLIILKPVSNLILTISPSDVGKQIANAHTLFNVTNVIIQAPFIKYLVALVNKLIPSDIEEENPAILYLDDRLLETPVIAVGQCSKEIGRMGEKAREILVLAVESIETGDENLIKKVGEGEDLVDLLEEEITKFLVKLSNTELSKQQVDKVTSMFHVVNDIERIGDHAKNIANLSTEKIAKKLTFSEEAQTELNEMYKYTLKALDTSIESFEKNDVKLASTVIDIEDKIDAFQEKLRDNDIKRLNTSRCEARVSAIYLDIISNFERVGDHSLNVAEAVIRVNKLFVSEAAATQVKNIKDNE</sequence>
<gene>
    <name evidence="8" type="ORF">GCM10008905_11940</name>
</gene>
<evidence type="ECO:0000313" key="8">
    <source>
        <dbReference type="EMBL" id="GAA0721465.1"/>
    </source>
</evidence>
<proteinExistence type="predicted"/>
<dbReference type="Proteomes" id="UP001500339">
    <property type="component" value="Unassembled WGS sequence"/>
</dbReference>
<dbReference type="InterPro" id="IPR026022">
    <property type="entry name" value="PhoU_dom"/>
</dbReference>
<dbReference type="EMBL" id="BAAACF010000001">
    <property type="protein sequence ID" value="GAA0721465.1"/>
    <property type="molecule type" value="Genomic_DNA"/>
</dbReference>
<dbReference type="Pfam" id="PF02690">
    <property type="entry name" value="Na_Pi_cotrans"/>
    <property type="match status" value="1"/>
</dbReference>
<feature type="domain" description="PhoU" evidence="7">
    <location>
        <begin position="447"/>
        <end position="532"/>
    </location>
</feature>
<comment type="subcellular location">
    <subcellularLocation>
        <location evidence="1">Cell membrane</location>
        <topology evidence="1">Multi-pass membrane protein</topology>
    </subcellularLocation>
</comment>
<dbReference type="InterPro" id="IPR003841">
    <property type="entry name" value="Na/Pi_transpt"/>
</dbReference>
<keyword evidence="5 6" id="KW-0472">Membrane</keyword>
<evidence type="ECO:0000256" key="4">
    <source>
        <dbReference type="ARBA" id="ARBA00022989"/>
    </source>
</evidence>
<feature type="transmembrane region" description="Helical" evidence="6">
    <location>
        <begin position="136"/>
        <end position="154"/>
    </location>
</feature>
<dbReference type="PANTHER" id="PTHR10010">
    <property type="entry name" value="SOLUTE CARRIER FAMILY 34 SODIUM PHOSPHATE , MEMBER 2-RELATED"/>
    <property type="match status" value="1"/>
</dbReference>
<feature type="transmembrane region" description="Helical" evidence="6">
    <location>
        <begin position="241"/>
        <end position="260"/>
    </location>
</feature>
<evidence type="ECO:0000256" key="3">
    <source>
        <dbReference type="ARBA" id="ARBA00022692"/>
    </source>
</evidence>
<feature type="transmembrane region" description="Helical" evidence="6">
    <location>
        <begin position="195"/>
        <end position="221"/>
    </location>
</feature>
<dbReference type="RefSeq" id="WP_343767766.1">
    <property type="nucleotide sequence ID" value="NZ_BAAACF010000001.1"/>
</dbReference>
<protein>
    <submittedName>
        <fullName evidence="8">Na/Pi cotransporter family protein</fullName>
    </submittedName>
</protein>